<keyword evidence="5" id="KW-0548">Nucleotidyltransferase</keyword>
<dbReference type="InterPro" id="IPR017900">
    <property type="entry name" value="4Fe4S_Fe_S_CS"/>
</dbReference>
<feature type="region of interest" description="Disordered" evidence="12">
    <location>
        <begin position="163"/>
        <end position="186"/>
    </location>
</feature>
<organism evidence="17 18">
    <name type="scientific">Labeo rohita</name>
    <name type="common">Indian major carp</name>
    <name type="synonym">Cyprinus rohita</name>
    <dbReference type="NCBI Taxonomy" id="84645"/>
    <lineage>
        <taxon>Eukaryota</taxon>
        <taxon>Metazoa</taxon>
        <taxon>Chordata</taxon>
        <taxon>Craniata</taxon>
        <taxon>Vertebrata</taxon>
        <taxon>Euteleostomi</taxon>
        <taxon>Actinopterygii</taxon>
        <taxon>Neopterygii</taxon>
        <taxon>Teleostei</taxon>
        <taxon>Ostariophysi</taxon>
        <taxon>Cypriniformes</taxon>
        <taxon>Cyprinidae</taxon>
        <taxon>Labeoninae</taxon>
        <taxon>Labeonini</taxon>
        <taxon>Labeo</taxon>
    </lineage>
</organism>
<evidence type="ECO:0000256" key="3">
    <source>
        <dbReference type="ARBA" id="ARBA00012180"/>
    </source>
</evidence>
<dbReference type="PROSITE" id="PS50158">
    <property type="entry name" value="ZF_CCHC"/>
    <property type="match status" value="1"/>
</dbReference>
<dbReference type="InterPro" id="IPR036875">
    <property type="entry name" value="Znf_CCHC_sf"/>
</dbReference>
<evidence type="ECO:0000259" key="14">
    <source>
        <dbReference type="PROSITE" id="PS50158"/>
    </source>
</evidence>
<feature type="compositionally biased region" description="Low complexity" evidence="12">
    <location>
        <begin position="168"/>
        <end position="185"/>
    </location>
</feature>
<dbReference type="CDD" id="cd01647">
    <property type="entry name" value="RT_LTR"/>
    <property type="match status" value="1"/>
</dbReference>
<keyword evidence="4" id="KW-0808">Transferase</keyword>
<dbReference type="InterPro" id="IPR001584">
    <property type="entry name" value="Integrase_cat-core"/>
</dbReference>
<dbReference type="InterPro" id="IPR041588">
    <property type="entry name" value="Integrase_H2C2"/>
</dbReference>
<reference evidence="17 18" key="1">
    <citation type="submission" date="2022-01" db="EMBL/GenBank/DDBJ databases">
        <title>A high-quality chromosome-level genome assembly of rohu carp, Labeo rohita.</title>
        <authorList>
            <person name="Arick M.A. II"/>
            <person name="Hsu C.-Y."/>
            <person name="Magbanua Z."/>
            <person name="Pechanova O."/>
            <person name="Grover C."/>
            <person name="Miller E."/>
            <person name="Thrash A."/>
            <person name="Ezzel L."/>
            <person name="Alam S."/>
            <person name="Benzie J."/>
            <person name="Hamilton M."/>
            <person name="Karsi A."/>
            <person name="Lawrence M.L."/>
            <person name="Peterson D.G."/>
        </authorList>
    </citation>
    <scope>NUCLEOTIDE SEQUENCE [LARGE SCALE GENOMIC DNA]</scope>
    <source>
        <strain evidence="18">BAU-BD-2019</strain>
        <tissue evidence="17">Blood</tissue>
    </source>
</reference>
<evidence type="ECO:0000256" key="4">
    <source>
        <dbReference type="ARBA" id="ARBA00022679"/>
    </source>
</evidence>
<dbReference type="Gene3D" id="2.40.50.40">
    <property type="match status" value="1"/>
</dbReference>
<evidence type="ECO:0000256" key="12">
    <source>
        <dbReference type="SAM" id="MobiDB-lite"/>
    </source>
</evidence>
<dbReference type="SMART" id="SM00343">
    <property type="entry name" value="ZnF_C2HC"/>
    <property type="match status" value="1"/>
</dbReference>
<dbReference type="InterPro" id="IPR016197">
    <property type="entry name" value="Chromo-like_dom_sf"/>
</dbReference>
<dbReference type="PROSITE" id="PS00198">
    <property type="entry name" value="4FE4S_FER_1"/>
    <property type="match status" value="1"/>
</dbReference>
<keyword evidence="9" id="KW-0695">RNA-directed DNA polymerase</keyword>
<dbReference type="PANTHER" id="PTHR37984">
    <property type="entry name" value="PROTEIN CBG26694"/>
    <property type="match status" value="1"/>
</dbReference>
<keyword evidence="11" id="KW-0863">Zinc-finger</keyword>
<dbReference type="InterPro" id="IPR000953">
    <property type="entry name" value="Chromo/chromo_shadow_dom"/>
</dbReference>
<dbReference type="Gene3D" id="1.10.340.70">
    <property type="match status" value="1"/>
</dbReference>
<evidence type="ECO:0000256" key="7">
    <source>
        <dbReference type="ARBA" id="ARBA00022759"/>
    </source>
</evidence>
<dbReference type="Pfam" id="PF17921">
    <property type="entry name" value="Integrase_H2C2"/>
    <property type="match status" value="1"/>
</dbReference>
<evidence type="ECO:0000259" key="16">
    <source>
        <dbReference type="PROSITE" id="PS50994"/>
    </source>
</evidence>
<dbReference type="Gene3D" id="3.30.70.270">
    <property type="match status" value="2"/>
</dbReference>
<evidence type="ECO:0000256" key="10">
    <source>
        <dbReference type="ARBA" id="ARBA00039658"/>
    </source>
</evidence>
<dbReference type="InterPro" id="IPR043502">
    <property type="entry name" value="DNA/RNA_pol_sf"/>
</dbReference>
<dbReference type="Pfam" id="PF00665">
    <property type="entry name" value="rve"/>
    <property type="match status" value="1"/>
</dbReference>
<dbReference type="SUPFAM" id="SSF57756">
    <property type="entry name" value="Retrovirus zinc finger-like domains"/>
    <property type="match status" value="1"/>
</dbReference>
<evidence type="ECO:0000256" key="9">
    <source>
        <dbReference type="ARBA" id="ARBA00022918"/>
    </source>
</evidence>
<dbReference type="SUPFAM" id="SSF53098">
    <property type="entry name" value="Ribonuclease H-like"/>
    <property type="match status" value="1"/>
</dbReference>
<evidence type="ECO:0000256" key="5">
    <source>
        <dbReference type="ARBA" id="ARBA00022695"/>
    </source>
</evidence>
<dbReference type="InterPro" id="IPR050951">
    <property type="entry name" value="Retrovirus_Pol_polyprotein"/>
</dbReference>
<dbReference type="CDD" id="cd09274">
    <property type="entry name" value="RNase_HI_RT_Ty3"/>
    <property type="match status" value="1"/>
</dbReference>
<dbReference type="Proteomes" id="UP000830375">
    <property type="component" value="Unassembled WGS sequence"/>
</dbReference>
<dbReference type="PROSITE" id="PS50013">
    <property type="entry name" value="CHROMO_2"/>
    <property type="match status" value="1"/>
</dbReference>
<comment type="caution">
    <text evidence="17">The sequence shown here is derived from an EMBL/GenBank/DDBJ whole genome shotgun (WGS) entry which is preliminary data.</text>
</comment>
<dbReference type="InterPro" id="IPR012337">
    <property type="entry name" value="RNaseH-like_sf"/>
</dbReference>
<evidence type="ECO:0000313" key="18">
    <source>
        <dbReference type="Proteomes" id="UP000830375"/>
    </source>
</evidence>
<proteinExistence type="inferred from homology"/>
<dbReference type="SUPFAM" id="SSF56672">
    <property type="entry name" value="DNA/RNA polymerases"/>
    <property type="match status" value="1"/>
</dbReference>
<evidence type="ECO:0000259" key="13">
    <source>
        <dbReference type="PROSITE" id="PS50013"/>
    </source>
</evidence>
<dbReference type="PROSITE" id="PS50994">
    <property type="entry name" value="INTEGRASE"/>
    <property type="match status" value="1"/>
</dbReference>
<keyword evidence="11" id="KW-0479">Metal-binding</keyword>
<comment type="subcellular location">
    <subcellularLocation>
        <location evidence="1">Nucleus</location>
    </subcellularLocation>
</comment>
<accession>A0ABQ8MSZ8</accession>
<dbReference type="Gene3D" id="4.10.60.10">
    <property type="entry name" value="Zinc finger, CCHC-type"/>
    <property type="match status" value="1"/>
</dbReference>
<dbReference type="Pfam" id="PF17917">
    <property type="entry name" value="RT_RNaseH"/>
    <property type="match status" value="1"/>
</dbReference>
<comment type="similarity">
    <text evidence="2">Belongs to the beta type-B retroviral polymerase family. HERV class-II K(HML-2) pol subfamily.</text>
</comment>
<name>A0ABQ8MSZ8_LABRO</name>
<dbReference type="SUPFAM" id="SSF54160">
    <property type="entry name" value="Chromo domain-like"/>
    <property type="match status" value="1"/>
</dbReference>
<evidence type="ECO:0000256" key="8">
    <source>
        <dbReference type="ARBA" id="ARBA00022801"/>
    </source>
</evidence>
<dbReference type="InterPro" id="IPR000477">
    <property type="entry name" value="RT_dom"/>
</dbReference>
<evidence type="ECO:0000313" key="17">
    <source>
        <dbReference type="EMBL" id="KAI2665963.1"/>
    </source>
</evidence>
<feature type="domain" description="Reverse transcriptase" evidence="15">
    <location>
        <begin position="389"/>
        <end position="568"/>
    </location>
</feature>
<dbReference type="Gene3D" id="3.10.10.10">
    <property type="entry name" value="HIV Type 1 Reverse Transcriptase, subunit A, domain 1"/>
    <property type="match status" value="1"/>
</dbReference>
<protein>
    <recommendedName>
        <fullName evidence="10">Gypsy retrotransposon integrase-like protein 1</fullName>
        <ecNumber evidence="3">3.1.26.4</ecNumber>
    </recommendedName>
</protein>
<dbReference type="PROSITE" id="PS50878">
    <property type="entry name" value="RT_POL"/>
    <property type="match status" value="1"/>
</dbReference>
<keyword evidence="11" id="KW-0862">Zinc</keyword>
<dbReference type="InterPro" id="IPR036397">
    <property type="entry name" value="RNaseH_sf"/>
</dbReference>
<keyword evidence="8" id="KW-0378">Hydrolase</keyword>
<dbReference type="Gene3D" id="3.30.420.10">
    <property type="entry name" value="Ribonuclease H-like superfamily/Ribonuclease H"/>
    <property type="match status" value="1"/>
</dbReference>
<feature type="domain" description="Integrase catalytic" evidence="16">
    <location>
        <begin position="889"/>
        <end position="1048"/>
    </location>
</feature>
<evidence type="ECO:0000256" key="11">
    <source>
        <dbReference type="PROSITE-ProRule" id="PRU00047"/>
    </source>
</evidence>
<evidence type="ECO:0000259" key="15">
    <source>
        <dbReference type="PROSITE" id="PS50878"/>
    </source>
</evidence>
<dbReference type="EMBL" id="JACTAM010000003">
    <property type="protein sequence ID" value="KAI2665963.1"/>
    <property type="molecule type" value="Genomic_DNA"/>
</dbReference>
<evidence type="ECO:0000256" key="1">
    <source>
        <dbReference type="ARBA" id="ARBA00004123"/>
    </source>
</evidence>
<dbReference type="InterPro" id="IPR041373">
    <property type="entry name" value="RT_RNaseH"/>
</dbReference>
<feature type="domain" description="CCHC-type" evidence="14">
    <location>
        <begin position="207"/>
        <end position="221"/>
    </location>
</feature>
<feature type="domain" description="Chromo" evidence="13">
    <location>
        <begin position="1157"/>
        <end position="1188"/>
    </location>
</feature>
<sequence>MLVFANSFSAPLPPTVTEQKTSLAAISVMQCHQCGLCGSPCPAPAGAFTGILTTFPIIPCLGLTTFTTFLQSFKEVFQPSPESSEAGEQIVALRQGRCTAADYALDFRTLAAQSGWNDGPLKLHYRRGLNSDLQVELACRDEGLTLNQYIDLSIRIDNVMRSRKPNRPFTTPLPTQPSTTSTPEPMQLGTTKLTIEERERRIRNNLCLYCGQAGHIRAACPTRPPRPPTSVSEIRSCLNRCEIPVLLISDGISIKTTALIDSGAAGNFIDEDFSPIILGFPWLNRHEPTISWVGGIITHWSPYCQQHCIHPAPKTPPRASAPPLNSTIPTEYHDLLEAFSTVKATELPPHRPGACAIDLVPGAVPPRGRVFPLSQPESEAMEKYIKEELAKGFIQPSTSPTLAGFFFVKKKDGGLRPCIDYRSLNEITIKYRYSLPLVPPALEQLRSATFYTKLDLRSAYNLIRIREGDEWKTAFSTTSGHYEYRVMPFGLANSPSYFQAFVNDVFRDMLNRWVIVYIDDILIFSNSYAEHVQHVRAVLQRLIQHKLYAKEEKCQFHQESVAFLGYVISPEGVAMDDAKNSSDSWDSPTFTADSSVAAPLTSMVKKGDTRLTWSPDAIHAFHELRHRFTTAPVLRHPDPQLPFLVEVDASSTGVGAMLSQRQGQPPKTFPCAFFSHKLSPAERNYDVGNWELLAIKLALEEWRHWLEGAWHPFVILTDHKNLEYLRTAKVLNHRQARWALFFTRFRFEITYRPGSQNLKADALSRIHKPDHTSHPPETVLPASVIVAPVNWDIMTEITEAQVQDPPPNECPRNLTYVPAILRPRILSEVHSTPSSGHPGIEATIHLLRNRFWWPTLRSDTAAFVRNCVICSTSKTPRQLSAGLLQPLPVPKRPWSHIAVDFVTDLPPSQGHTTILSVVDRFSKGCCFIPLPKLPTALETAEALCNSVFRFYGLPEDIVSDRGPQFTSRLWSSFFHLLGVNVSLTSGYHPEANGQVERLNQELTRFLCSYCQEHQEDWSRFLLWAEYAQNSILKPSTNLTPFQCILGFQPSLFPWSGEPSDLPVVNSWFQQSEATWNRAHVHLQRAVRRNQTQADRRRNPPYEPGQWVWLSTLDLRLRLPCEKLSPRYPAGRPGGAEILDETAAQRPVPLIIDGEEAYRVNTILDSRHRNGRLQYLVDWEDYGPEERSWIGQAPVEGEGPGVGCLLAPGGARRGGALSPTRSLWLPLSRTSGSFHRNFNYISHHPVPGAHHFRFRVSQFTSPLAAISACRFGACREVSFGYAFNPERFLIGLPYRCQPDCLRCV</sequence>
<keyword evidence="7" id="KW-0255">Endonuclease</keyword>
<gene>
    <name evidence="17" type="ORF">H4Q32_009701</name>
</gene>
<keyword evidence="6" id="KW-0540">Nuclease</keyword>
<dbReference type="InterPro" id="IPR043128">
    <property type="entry name" value="Rev_trsase/Diguanyl_cyclase"/>
</dbReference>
<evidence type="ECO:0000256" key="6">
    <source>
        <dbReference type="ARBA" id="ARBA00022722"/>
    </source>
</evidence>
<dbReference type="PANTHER" id="PTHR37984:SF5">
    <property type="entry name" value="PROTEIN NYNRIN-LIKE"/>
    <property type="match status" value="1"/>
</dbReference>
<dbReference type="Pfam" id="PF00078">
    <property type="entry name" value="RVT_1"/>
    <property type="match status" value="1"/>
</dbReference>
<dbReference type="InterPro" id="IPR001878">
    <property type="entry name" value="Znf_CCHC"/>
</dbReference>
<dbReference type="EC" id="3.1.26.4" evidence="3"/>
<evidence type="ECO:0000256" key="2">
    <source>
        <dbReference type="ARBA" id="ARBA00010879"/>
    </source>
</evidence>
<keyword evidence="18" id="KW-1185">Reference proteome</keyword>